<feature type="transmembrane region" description="Helical" evidence="9">
    <location>
        <begin position="47"/>
        <end position="67"/>
    </location>
</feature>
<dbReference type="SUPFAM" id="SSF47384">
    <property type="entry name" value="Homodimeric domain of signal transducing histidine kinase"/>
    <property type="match status" value="1"/>
</dbReference>
<dbReference type="PANTHER" id="PTHR42878">
    <property type="entry name" value="TWO-COMPONENT HISTIDINE KINASE"/>
    <property type="match status" value="1"/>
</dbReference>
<evidence type="ECO:0000256" key="2">
    <source>
        <dbReference type="ARBA" id="ARBA00012438"/>
    </source>
</evidence>
<keyword evidence="8" id="KW-0902">Two-component regulatory system</keyword>
<dbReference type="PRINTS" id="PR00344">
    <property type="entry name" value="BCTRLSENSOR"/>
</dbReference>
<evidence type="ECO:0000256" key="1">
    <source>
        <dbReference type="ARBA" id="ARBA00000085"/>
    </source>
</evidence>
<keyword evidence="6" id="KW-0418">Kinase</keyword>
<keyword evidence="3" id="KW-0597">Phosphoprotein</keyword>
<dbReference type="GO" id="GO:0007234">
    <property type="term" value="P:osmosensory signaling via phosphorelay pathway"/>
    <property type="evidence" value="ECO:0007669"/>
    <property type="project" value="TreeGrafter"/>
</dbReference>
<evidence type="ECO:0000313" key="11">
    <source>
        <dbReference type="EMBL" id="GLK52329.1"/>
    </source>
</evidence>
<feature type="transmembrane region" description="Helical" evidence="9">
    <location>
        <begin position="126"/>
        <end position="144"/>
    </location>
</feature>
<dbReference type="Pfam" id="PF00512">
    <property type="entry name" value="HisKA"/>
    <property type="match status" value="1"/>
</dbReference>
<evidence type="ECO:0000256" key="3">
    <source>
        <dbReference type="ARBA" id="ARBA00022553"/>
    </source>
</evidence>
<feature type="transmembrane region" description="Helical" evidence="9">
    <location>
        <begin position="23"/>
        <end position="41"/>
    </location>
</feature>
<dbReference type="GO" id="GO:0000155">
    <property type="term" value="F:phosphorelay sensor kinase activity"/>
    <property type="evidence" value="ECO:0007669"/>
    <property type="project" value="InterPro"/>
</dbReference>
<evidence type="ECO:0000256" key="8">
    <source>
        <dbReference type="ARBA" id="ARBA00023012"/>
    </source>
</evidence>
<dbReference type="RefSeq" id="WP_271186697.1">
    <property type="nucleotide sequence ID" value="NZ_BSFE01000004.1"/>
</dbReference>
<dbReference type="InterPro" id="IPR003661">
    <property type="entry name" value="HisK_dim/P_dom"/>
</dbReference>
<comment type="caution">
    <text evidence="11">The sequence shown here is derived from an EMBL/GenBank/DDBJ whole genome shotgun (WGS) entry which is preliminary data.</text>
</comment>
<reference evidence="11" key="2">
    <citation type="submission" date="2023-01" db="EMBL/GenBank/DDBJ databases">
        <authorList>
            <person name="Sun Q."/>
            <person name="Evtushenko L."/>
        </authorList>
    </citation>
    <scope>NUCLEOTIDE SEQUENCE</scope>
    <source>
        <strain evidence="11">VKM B-1513</strain>
    </source>
</reference>
<dbReference type="EMBL" id="BSFE01000004">
    <property type="protein sequence ID" value="GLK52329.1"/>
    <property type="molecule type" value="Genomic_DNA"/>
</dbReference>
<gene>
    <name evidence="11" type="ORF">GCM10017621_18370</name>
</gene>
<evidence type="ECO:0000256" key="4">
    <source>
        <dbReference type="ARBA" id="ARBA00022679"/>
    </source>
</evidence>
<dbReference type="CDD" id="cd00075">
    <property type="entry name" value="HATPase"/>
    <property type="match status" value="1"/>
</dbReference>
<feature type="domain" description="Histidine kinase" evidence="10">
    <location>
        <begin position="212"/>
        <end position="417"/>
    </location>
</feature>
<dbReference type="SUPFAM" id="SSF55874">
    <property type="entry name" value="ATPase domain of HSP90 chaperone/DNA topoisomerase II/histidine kinase"/>
    <property type="match status" value="1"/>
</dbReference>
<reference evidence="11" key="1">
    <citation type="journal article" date="2014" name="Int. J. Syst. Evol. Microbiol.">
        <title>Complete genome sequence of Corynebacterium casei LMG S-19264T (=DSM 44701T), isolated from a smear-ripened cheese.</title>
        <authorList>
            <consortium name="US DOE Joint Genome Institute (JGI-PGF)"/>
            <person name="Walter F."/>
            <person name="Albersmeier A."/>
            <person name="Kalinowski J."/>
            <person name="Ruckert C."/>
        </authorList>
    </citation>
    <scope>NUCLEOTIDE SEQUENCE</scope>
    <source>
        <strain evidence="11">VKM B-1513</strain>
    </source>
</reference>
<evidence type="ECO:0000313" key="12">
    <source>
        <dbReference type="Proteomes" id="UP001143486"/>
    </source>
</evidence>
<keyword evidence="9" id="KW-0812">Transmembrane</keyword>
<name>A0A9W6IN86_9PROT</name>
<dbReference type="Gene3D" id="1.10.287.130">
    <property type="match status" value="1"/>
</dbReference>
<evidence type="ECO:0000256" key="5">
    <source>
        <dbReference type="ARBA" id="ARBA00022741"/>
    </source>
</evidence>
<feature type="transmembrane region" description="Helical" evidence="9">
    <location>
        <begin position="150"/>
        <end position="170"/>
    </location>
</feature>
<keyword evidence="12" id="KW-1185">Reference proteome</keyword>
<dbReference type="PROSITE" id="PS50109">
    <property type="entry name" value="HIS_KIN"/>
    <property type="match status" value="1"/>
</dbReference>
<dbReference type="InterPro" id="IPR004358">
    <property type="entry name" value="Sig_transdc_His_kin-like_C"/>
</dbReference>
<dbReference type="AlphaFoldDB" id="A0A9W6IN86"/>
<dbReference type="Proteomes" id="UP001143486">
    <property type="component" value="Unassembled WGS sequence"/>
</dbReference>
<evidence type="ECO:0000259" key="10">
    <source>
        <dbReference type="PROSITE" id="PS50109"/>
    </source>
</evidence>
<accession>A0A9W6IN86</accession>
<dbReference type="InterPro" id="IPR003594">
    <property type="entry name" value="HATPase_dom"/>
</dbReference>
<proteinExistence type="predicted"/>
<sequence length="541" mass="57532">MTTRDTWSDGLSPDEILVRAGRIGWMVHAVVVGLAALGLNALDMPRIAIGLATTGIPLSLVIAAIMFRGFNLRAYFVLTGLAGVMWGALALAVAPSGLGEATLFVTLVIGGTAAAAIAIQFPRPWLVATSLAPALSGLTIAHLLPGTPLGLSIAPMVLIYGLLLALLARYMREIFNANLRLTAQLSDQVDALGRAVEERDRAMAVKQRLLRHTGHDMRQALHAVKFVLHFLRDQRLSDETRELVTRGQRSLDVLGGLFQSIQDISQIQSERIEVRSEPVVLGSLLRRAASTLAGEARQREIALHVIPGTARVETDPLLLQRIVQNIAANAVKFAGSRVVIGVRRRAGRFTIEILDDGPGIPRERQDEIFEEFTQLQPGTGEAPGLGLGLAIVRELSGKLGLEVSVDSRLGAGTRFSIGGWPLQGADLPASGPAAICALVYRGEPDPDLRRAARLTGEWGYRVVEIDSEAQASMAPEPDIALVASDVGIARALALTGGRAGRTIVLGGPVVADGSRPALHLAGGWRPAQLRSAMMSCLRAPG</sequence>
<dbReference type="Pfam" id="PF02518">
    <property type="entry name" value="HATPase_c"/>
    <property type="match status" value="1"/>
</dbReference>
<dbReference type="SMART" id="SM00387">
    <property type="entry name" value="HATPase_c"/>
    <property type="match status" value="1"/>
</dbReference>
<evidence type="ECO:0000256" key="6">
    <source>
        <dbReference type="ARBA" id="ARBA00022777"/>
    </source>
</evidence>
<keyword evidence="7" id="KW-0067">ATP-binding</keyword>
<protein>
    <recommendedName>
        <fullName evidence="2">histidine kinase</fullName>
        <ecNumber evidence="2">2.7.13.3</ecNumber>
    </recommendedName>
</protein>
<dbReference type="InterPro" id="IPR036890">
    <property type="entry name" value="HATPase_C_sf"/>
</dbReference>
<keyword evidence="5" id="KW-0547">Nucleotide-binding</keyword>
<dbReference type="GO" id="GO:0030295">
    <property type="term" value="F:protein kinase activator activity"/>
    <property type="evidence" value="ECO:0007669"/>
    <property type="project" value="TreeGrafter"/>
</dbReference>
<comment type="catalytic activity">
    <reaction evidence="1">
        <text>ATP + protein L-histidine = ADP + protein N-phospho-L-histidine.</text>
        <dbReference type="EC" id="2.7.13.3"/>
    </reaction>
</comment>
<keyword evidence="4" id="KW-0808">Transferase</keyword>
<keyword evidence="9" id="KW-0472">Membrane</keyword>
<evidence type="ECO:0000256" key="9">
    <source>
        <dbReference type="SAM" id="Phobius"/>
    </source>
</evidence>
<dbReference type="InterPro" id="IPR036097">
    <property type="entry name" value="HisK_dim/P_sf"/>
</dbReference>
<dbReference type="SMART" id="SM00388">
    <property type="entry name" value="HisKA"/>
    <property type="match status" value="1"/>
</dbReference>
<dbReference type="EC" id="2.7.13.3" evidence="2"/>
<feature type="transmembrane region" description="Helical" evidence="9">
    <location>
        <begin position="101"/>
        <end position="119"/>
    </location>
</feature>
<dbReference type="InterPro" id="IPR050351">
    <property type="entry name" value="BphY/WalK/GraS-like"/>
</dbReference>
<dbReference type="GO" id="GO:0005524">
    <property type="term" value="F:ATP binding"/>
    <property type="evidence" value="ECO:0007669"/>
    <property type="project" value="UniProtKB-KW"/>
</dbReference>
<feature type="transmembrane region" description="Helical" evidence="9">
    <location>
        <begin position="74"/>
        <end position="95"/>
    </location>
</feature>
<dbReference type="GO" id="GO:0000156">
    <property type="term" value="F:phosphorelay response regulator activity"/>
    <property type="evidence" value="ECO:0007669"/>
    <property type="project" value="TreeGrafter"/>
</dbReference>
<dbReference type="PANTHER" id="PTHR42878:SF7">
    <property type="entry name" value="SENSOR HISTIDINE KINASE GLRK"/>
    <property type="match status" value="1"/>
</dbReference>
<keyword evidence="9" id="KW-1133">Transmembrane helix</keyword>
<evidence type="ECO:0000256" key="7">
    <source>
        <dbReference type="ARBA" id="ARBA00022840"/>
    </source>
</evidence>
<dbReference type="Gene3D" id="3.30.565.10">
    <property type="entry name" value="Histidine kinase-like ATPase, C-terminal domain"/>
    <property type="match status" value="1"/>
</dbReference>
<organism evidence="11 12">
    <name type="scientific">Maricaulis virginensis</name>
    <dbReference type="NCBI Taxonomy" id="144022"/>
    <lineage>
        <taxon>Bacteria</taxon>
        <taxon>Pseudomonadati</taxon>
        <taxon>Pseudomonadota</taxon>
        <taxon>Alphaproteobacteria</taxon>
        <taxon>Maricaulales</taxon>
        <taxon>Maricaulaceae</taxon>
        <taxon>Maricaulis</taxon>
    </lineage>
</organism>
<dbReference type="InterPro" id="IPR005467">
    <property type="entry name" value="His_kinase_dom"/>
</dbReference>